<accession>A0A561ES86</accession>
<comment type="caution">
    <text evidence="1">The sequence shown here is derived from an EMBL/GenBank/DDBJ whole genome shotgun (WGS) entry which is preliminary data.</text>
</comment>
<dbReference type="AlphaFoldDB" id="A0A561ES86"/>
<sequence length="177" mass="19589">MIRDSTPRGMKIPTPDALAAEFEQPIAVVQEVPAGWRCSFGQQRLDGFLCHVDANYWLDRQLVAVIQSSRPVPDSFGVKSEATLSGQLNTFLANSGRSERVTAPSSTSEPEWIAVSLDGDARDAERLSFGECTSARITTDTTSIIVTAPDEVWQTVSDLAYFRPGQNWPPMHWLRPH</sequence>
<keyword evidence="2" id="KW-1185">Reference proteome</keyword>
<evidence type="ECO:0000313" key="2">
    <source>
        <dbReference type="Proteomes" id="UP000318416"/>
    </source>
</evidence>
<reference evidence="1 2" key="1">
    <citation type="submission" date="2019-06" db="EMBL/GenBank/DDBJ databases">
        <title>Sequencing the genomes of 1000 actinobacteria strains.</title>
        <authorList>
            <person name="Klenk H.-P."/>
        </authorList>
    </citation>
    <scope>NUCLEOTIDE SEQUENCE [LARGE SCALE GENOMIC DNA]</scope>
    <source>
        <strain evidence="1 2">DSM 41649</strain>
    </source>
</reference>
<name>A0A561ES86_9ACTN</name>
<dbReference type="EMBL" id="VIVR01000001">
    <property type="protein sequence ID" value="TWE18480.1"/>
    <property type="molecule type" value="Genomic_DNA"/>
</dbReference>
<dbReference type="Proteomes" id="UP000318416">
    <property type="component" value="Unassembled WGS sequence"/>
</dbReference>
<evidence type="ECO:0000313" key="1">
    <source>
        <dbReference type="EMBL" id="TWE18480.1"/>
    </source>
</evidence>
<organism evidence="1 2">
    <name type="scientific">Kitasatospora atroaurantiaca</name>
    <dbReference type="NCBI Taxonomy" id="285545"/>
    <lineage>
        <taxon>Bacteria</taxon>
        <taxon>Bacillati</taxon>
        <taxon>Actinomycetota</taxon>
        <taxon>Actinomycetes</taxon>
        <taxon>Kitasatosporales</taxon>
        <taxon>Streptomycetaceae</taxon>
        <taxon>Kitasatospora</taxon>
    </lineage>
</organism>
<protein>
    <submittedName>
        <fullName evidence="1">Uncharacterized protein</fullName>
    </submittedName>
</protein>
<proteinExistence type="predicted"/>
<gene>
    <name evidence="1" type="ORF">FB465_3556</name>
</gene>